<dbReference type="InterPro" id="IPR043128">
    <property type="entry name" value="Rev_trsase/Diguanyl_cyclase"/>
</dbReference>
<dbReference type="PANTHER" id="PTHR33121">
    <property type="entry name" value="CYCLIC DI-GMP PHOSPHODIESTERASE PDEF"/>
    <property type="match status" value="1"/>
</dbReference>
<name>A0A0D6PJY8_9PROT</name>
<protein>
    <submittedName>
        <fullName evidence="4">Diguanylate cyclase/phosphodiesterase</fullName>
    </submittedName>
</protein>
<organism evidence="4 5">
    <name type="scientific">Acidocella aminolytica 101 = DSM 11237</name>
    <dbReference type="NCBI Taxonomy" id="1120923"/>
    <lineage>
        <taxon>Bacteria</taxon>
        <taxon>Pseudomonadati</taxon>
        <taxon>Pseudomonadota</taxon>
        <taxon>Alphaproteobacteria</taxon>
        <taxon>Acetobacterales</taxon>
        <taxon>Acidocellaceae</taxon>
        <taxon>Acidocella</taxon>
    </lineage>
</organism>
<dbReference type="EMBL" id="BANC01000074">
    <property type="protein sequence ID" value="GAN81099.1"/>
    <property type="molecule type" value="Genomic_DNA"/>
</dbReference>
<evidence type="ECO:0000259" key="2">
    <source>
        <dbReference type="PROSITE" id="PS50883"/>
    </source>
</evidence>
<dbReference type="SMART" id="SM00052">
    <property type="entry name" value="EAL"/>
    <property type="match status" value="1"/>
</dbReference>
<dbReference type="AlphaFoldDB" id="A0A0D6PJY8"/>
<keyword evidence="1" id="KW-1133">Transmembrane helix</keyword>
<sequence length="642" mass="70439">MDQIAEIKSCVRVAIPVNIALGVVNLLVAIESHLALYGILWFVASLSVNLVRIWLCYLPAPSVDQAAERQPPLLSLSGQRYLIWTGALLSGIVWAFIPILCAGYTAPQTLFYLTVVCGVTAGAVTHGTPDARTPLSFILPALASVVLCLLVAGGFERDCIAFTVIVYMVALTRSSIRAEITFKAFSRAKNEATTNAAALADAHARSLEVIDIMRYRATHDDLTGLLNRLGFLTEIEECIRDTQAAYCLMFVDLDGFKAVNDVYGHRKGDQVLIEVARRLQAHISGEARLARMGGDEFAIFFPVTTSHQATDLAQAAISAISVPIDGVDTGALGASIGIVTSQSADTADMLACADEALYAAKNGGRNCFHVFDGALRDRLQMRRDLERDLLRHLEDGHLEIWFQPIFAVGRALPDTVEALLRWHHPQHGWISPEKLVRLAAINGQAEPLLRFVLDRVGRLLLTLDREGLKDIKVAMNVSPREMAQLPVDVIILEHFAALGLSPRLLDVEITEETTLKIEAVRHKIQTLTKAGVTISLDDFGVGFSSLEALRHRSINRIKIDRSFVSDITRSPEDQHLVAAVIDYGRKFGIEVVVEGIEAEDDRAMIQKLGGRLLQGYYLGRPMEKSALLQSLRLCLADPSNQN</sequence>
<evidence type="ECO:0000313" key="5">
    <source>
        <dbReference type="Proteomes" id="UP000032668"/>
    </source>
</evidence>
<dbReference type="CDD" id="cd01948">
    <property type="entry name" value="EAL"/>
    <property type="match status" value="1"/>
</dbReference>
<proteinExistence type="predicted"/>
<evidence type="ECO:0000259" key="3">
    <source>
        <dbReference type="PROSITE" id="PS50887"/>
    </source>
</evidence>
<dbReference type="PROSITE" id="PS50883">
    <property type="entry name" value="EAL"/>
    <property type="match status" value="1"/>
</dbReference>
<keyword evidence="1" id="KW-0472">Membrane</keyword>
<dbReference type="PANTHER" id="PTHR33121:SF70">
    <property type="entry name" value="SIGNALING PROTEIN YKOW"/>
    <property type="match status" value="1"/>
</dbReference>
<gene>
    <name evidence="4" type="ORF">Aam_076_004</name>
</gene>
<dbReference type="PROSITE" id="PS50887">
    <property type="entry name" value="GGDEF"/>
    <property type="match status" value="1"/>
</dbReference>
<dbReference type="CDD" id="cd01949">
    <property type="entry name" value="GGDEF"/>
    <property type="match status" value="1"/>
</dbReference>
<comment type="caution">
    <text evidence="4">The sequence shown here is derived from an EMBL/GenBank/DDBJ whole genome shotgun (WGS) entry which is preliminary data.</text>
</comment>
<dbReference type="SMART" id="SM00267">
    <property type="entry name" value="GGDEF"/>
    <property type="match status" value="1"/>
</dbReference>
<dbReference type="Pfam" id="PF00563">
    <property type="entry name" value="EAL"/>
    <property type="match status" value="1"/>
</dbReference>
<evidence type="ECO:0000313" key="4">
    <source>
        <dbReference type="EMBL" id="GAN81099.1"/>
    </source>
</evidence>
<keyword evidence="1" id="KW-0812">Transmembrane</keyword>
<dbReference type="SUPFAM" id="SSF141868">
    <property type="entry name" value="EAL domain-like"/>
    <property type="match status" value="1"/>
</dbReference>
<dbReference type="InterPro" id="IPR001633">
    <property type="entry name" value="EAL_dom"/>
</dbReference>
<dbReference type="SUPFAM" id="SSF55073">
    <property type="entry name" value="Nucleotide cyclase"/>
    <property type="match status" value="1"/>
</dbReference>
<dbReference type="NCBIfam" id="TIGR00254">
    <property type="entry name" value="GGDEF"/>
    <property type="match status" value="1"/>
</dbReference>
<feature type="transmembrane region" description="Helical" evidence="1">
    <location>
        <begin position="81"/>
        <end position="105"/>
    </location>
</feature>
<evidence type="ECO:0000256" key="1">
    <source>
        <dbReference type="SAM" id="Phobius"/>
    </source>
</evidence>
<dbReference type="GO" id="GO:0071111">
    <property type="term" value="F:cyclic-guanylate-specific phosphodiesterase activity"/>
    <property type="evidence" value="ECO:0007669"/>
    <property type="project" value="InterPro"/>
</dbReference>
<dbReference type="Gene3D" id="3.30.70.270">
    <property type="match status" value="1"/>
</dbReference>
<dbReference type="Gene3D" id="3.20.20.450">
    <property type="entry name" value="EAL domain"/>
    <property type="match status" value="1"/>
</dbReference>
<feature type="transmembrane region" description="Helical" evidence="1">
    <location>
        <begin position="135"/>
        <end position="155"/>
    </location>
</feature>
<dbReference type="STRING" id="1120923.SAMN02746095_03433"/>
<keyword evidence="5" id="KW-1185">Reference proteome</keyword>
<dbReference type="Proteomes" id="UP000032668">
    <property type="component" value="Unassembled WGS sequence"/>
</dbReference>
<accession>A0A0D6PJY8</accession>
<dbReference type="InterPro" id="IPR029787">
    <property type="entry name" value="Nucleotide_cyclase"/>
</dbReference>
<reference evidence="4 5" key="1">
    <citation type="submission" date="2012-11" db="EMBL/GenBank/DDBJ databases">
        <title>Whole genome sequence of Acidocella aminolytica 101 = DSM 11237.</title>
        <authorList>
            <person name="Azuma Y."/>
            <person name="Higashiura N."/>
            <person name="Hirakawa H."/>
            <person name="Matsushita K."/>
        </authorList>
    </citation>
    <scope>NUCLEOTIDE SEQUENCE [LARGE SCALE GENOMIC DNA]</scope>
    <source>
        <strain evidence="5">101 / DSM 11237</strain>
    </source>
</reference>
<feature type="domain" description="GGDEF" evidence="3">
    <location>
        <begin position="244"/>
        <end position="373"/>
    </location>
</feature>
<dbReference type="Pfam" id="PF00990">
    <property type="entry name" value="GGDEF"/>
    <property type="match status" value="1"/>
</dbReference>
<feature type="domain" description="EAL" evidence="2">
    <location>
        <begin position="382"/>
        <end position="635"/>
    </location>
</feature>
<feature type="transmembrane region" description="Helical" evidence="1">
    <location>
        <begin position="111"/>
        <end position="128"/>
    </location>
</feature>
<dbReference type="InterPro" id="IPR050706">
    <property type="entry name" value="Cyclic-di-GMP_PDE-like"/>
</dbReference>
<dbReference type="InterPro" id="IPR000160">
    <property type="entry name" value="GGDEF_dom"/>
</dbReference>
<dbReference type="InterPro" id="IPR035919">
    <property type="entry name" value="EAL_sf"/>
</dbReference>